<dbReference type="EMBL" id="JACXVP010000004">
    <property type="protein sequence ID" value="KAG5610972.1"/>
    <property type="molecule type" value="Genomic_DNA"/>
</dbReference>
<dbReference type="Proteomes" id="UP000824120">
    <property type="component" value="Chromosome 4"/>
</dbReference>
<dbReference type="AlphaFoldDB" id="A0A9J5ZHH9"/>
<reference evidence="1 2" key="1">
    <citation type="submission" date="2020-09" db="EMBL/GenBank/DDBJ databases">
        <title>De no assembly of potato wild relative species, Solanum commersonii.</title>
        <authorList>
            <person name="Cho K."/>
        </authorList>
    </citation>
    <scope>NUCLEOTIDE SEQUENCE [LARGE SCALE GENOMIC DNA]</scope>
    <source>
        <strain evidence="1">LZ3.2</strain>
        <tissue evidence="1">Leaf</tissue>
    </source>
</reference>
<protein>
    <submittedName>
        <fullName evidence="1">Uncharacterized protein</fullName>
    </submittedName>
</protein>
<sequence length="100" mass="11005">METFNGSLCGGYNTIHRSYGKIHSQLRPPLFSTKTCHYEIMGSIFQRQRGNTHYNPFVDQAPKPASNCWNSVGLSKIGSSLGKPLYADECATQTSGISFA</sequence>
<comment type="caution">
    <text evidence="1">The sequence shown here is derived from an EMBL/GenBank/DDBJ whole genome shotgun (WGS) entry which is preliminary data.</text>
</comment>
<gene>
    <name evidence="1" type="ORF">H5410_022253</name>
</gene>
<evidence type="ECO:0000313" key="1">
    <source>
        <dbReference type="EMBL" id="KAG5610972.1"/>
    </source>
</evidence>
<accession>A0A9J5ZHH9</accession>
<evidence type="ECO:0000313" key="2">
    <source>
        <dbReference type="Proteomes" id="UP000824120"/>
    </source>
</evidence>
<keyword evidence="2" id="KW-1185">Reference proteome</keyword>
<proteinExistence type="predicted"/>
<name>A0A9J5ZHH9_SOLCO</name>
<dbReference type="OrthoDB" id="1939300at2759"/>
<organism evidence="1 2">
    <name type="scientific">Solanum commersonii</name>
    <name type="common">Commerson's wild potato</name>
    <name type="synonym">Commerson's nightshade</name>
    <dbReference type="NCBI Taxonomy" id="4109"/>
    <lineage>
        <taxon>Eukaryota</taxon>
        <taxon>Viridiplantae</taxon>
        <taxon>Streptophyta</taxon>
        <taxon>Embryophyta</taxon>
        <taxon>Tracheophyta</taxon>
        <taxon>Spermatophyta</taxon>
        <taxon>Magnoliopsida</taxon>
        <taxon>eudicotyledons</taxon>
        <taxon>Gunneridae</taxon>
        <taxon>Pentapetalae</taxon>
        <taxon>asterids</taxon>
        <taxon>lamiids</taxon>
        <taxon>Solanales</taxon>
        <taxon>Solanaceae</taxon>
        <taxon>Solanoideae</taxon>
        <taxon>Solaneae</taxon>
        <taxon>Solanum</taxon>
    </lineage>
</organism>